<dbReference type="Proteomes" id="UP000184277">
    <property type="component" value="Unassembled WGS sequence"/>
</dbReference>
<dbReference type="Proteomes" id="UP000188855">
    <property type="component" value="Unassembled WGS sequence"/>
</dbReference>
<evidence type="ECO:0000313" key="2">
    <source>
        <dbReference type="EMBL" id="OOK22385.1"/>
    </source>
</evidence>
<proteinExistence type="predicted"/>
<reference evidence="3 6" key="3">
    <citation type="submission" date="2018-06" db="EMBL/GenBank/DDBJ databases">
        <authorList>
            <consortium name="Pathogen Informatics"/>
            <person name="Doyle S."/>
        </authorList>
    </citation>
    <scope>NUCLEOTIDE SEQUENCE [LARGE SCALE GENOMIC DNA]</scope>
    <source>
        <strain evidence="3 6">NCTC11112</strain>
    </source>
</reference>
<name>A0A0D8VUY1_ECOLX</name>
<dbReference type="EMBL" id="MPAF01000121">
    <property type="protein sequence ID" value="OOK22385.1"/>
    <property type="molecule type" value="Genomic_DNA"/>
</dbReference>
<sequence length="112" mass="12213">MKGKIVCCGASQISGIIVPNTGCKSALRLATPQMKYTPVGVDIAKYLIQVHFINEYTGEVVDKQLRSKDFLTFFSNREPCLIGMEACGGSQHWARELEKTGTQSSAVASSLR</sequence>
<accession>A0A0D8VUY1</accession>
<evidence type="ECO:0000313" key="1">
    <source>
        <dbReference type="EMBL" id="OJR55811.1"/>
    </source>
</evidence>
<gene>
    <name evidence="1" type="ORF">BK383_06575</name>
    <name evidence="2" type="ORF">BMT91_25995</name>
    <name evidence="3" type="ORF">NCTC11112_02629</name>
</gene>
<dbReference type="AlphaFoldDB" id="A0A0D8VUY1"/>
<dbReference type="Proteomes" id="UP000254817">
    <property type="component" value="Unassembled WGS sequence"/>
</dbReference>
<evidence type="ECO:0000313" key="5">
    <source>
        <dbReference type="Proteomes" id="UP000188855"/>
    </source>
</evidence>
<reference evidence="2 5" key="2">
    <citation type="submission" date="2016-10" db="EMBL/GenBank/DDBJ databases">
        <title>Whole genome sequences of antibiotic resistant commensal Escherichia coli from healthy Australian adults.</title>
        <authorList>
            <person name="Moran R.A."/>
            <person name="Anantham S."/>
            <person name="Nigro S.J."/>
            <person name="Holt K.E."/>
            <person name="Hall R.M."/>
        </authorList>
    </citation>
    <scope>NUCLEOTIDE SEQUENCE [LARGE SCALE GENOMIC DNA]</scope>
    <source>
        <strain evidence="2 5">2.3-R4</strain>
    </source>
</reference>
<dbReference type="EMBL" id="MOKI01000012">
    <property type="protein sequence ID" value="OJR55811.1"/>
    <property type="molecule type" value="Genomic_DNA"/>
</dbReference>
<organism evidence="1 4">
    <name type="scientific">Escherichia coli</name>
    <dbReference type="NCBI Taxonomy" id="562"/>
    <lineage>
        <taxon>Bacteria</taxon>
        <taxon>Pseudomonadati</taxon>
        <taxon>Pseudomonadota</taxon>
        <taxon>Gammaproteobacteria</taxon>
        <taxon>Enterobacterales</taxon>
        <taxon>Enterobacteriaceae</taxon>
        <taxon>Escherichia</taxon>
    </lineage>
</organism>
<protein>
    <submittedName>
        <fullName evidence="3">Putative transposase, IS110 family</fullName>
    </submittedName>
</protein>
<reference evidence="1 4" key="1">
    <citation type="submission" date="2016-10" db="EMBL/GenBank/DDBJ databases">
        <title>Comprehensive resistome analysis reveals the prevalence of NDM and MCR-1 in Chinese poultry production.</title>
        <authorList>
            <person name="Wang Y."/>
            <person name="Zhang R."/>
            <person name="Li J."/>
            <person name="Wu Z."/>
            <person name="Wenjuan Y."/>
            <person name="Schwarz S."/>
            <person name="Tyrrell J."/>
            <person name="Zheng Y."/>
            <person name="Wang S."/>
            <person name="Shen Z."/>
            <person name="Liu Z."/>
            <person name="Lei L."/>
            <person name="Li M."/>
            <person name="Zhang Q."/>
            <person name="Wu C."/>
            <person name="Zhang Q."/>
            <person name="Wu Y."/>
            <person name="Walsh T."/>
            <person name="Shen J."/>
        </authorList>
    </citation>
    <scope>NUCLEOTIDE SEQUENCE [LARGE SCALE GENOMIC DNA]</scope>
    <source>
        <strain evidence="1 4">570</strain>
    </source>
</reference>
<evidence type="ECO:0000313" key="3">
    <source>
        <dbReference type="EMBL" id="STG52138.1"/>
    </source>
</evidence>
<evidence type="ECO:0000313" key="6">
    <source>
        <dbReference type="Proteomes" id="UP000254817"/>
    </source>
</evidence>
<dbReference type="EMBL" id="UGAW01000001">
    <property type="protein sequence ID" value="STG52138.1"/>
    <property type="molecule type" value="Genomic_DNA"/>
</dbReference>
<evidence type="ECO:0000313" key="4">
    <source>
        <dbReference type="Proteomes" id="UP000184277"/>
    </source>
</evidence>